<reference evidence="1 2" key="1">
    <citation type="submission" date="2024-01" db="EMBL/GenBank/DDBJ databases">
        <title>The genomes of 5 underutilized Papilionoideae crops provide insights into root nodulation and disease resistanc.</title>
        <authorList>
            <person name="Jiang F."/>
        </authorList>
    </citation>
    <scope>NUCLEOTIDE SEQUENCE [LARGE SCALE GENOMIC DNA]</scope>
    <source>
        <strain evidence="1">DUOXIRENSHENG_FW03</strain>
        <tissue evidence="1">Leaves</tissue>
    </source>
</reference>
<proteinExistence type="predicted"/>
<keyword evidence="2" id="KW-1185">Reference proteome</keyword>
<evidence type="ECO:0000313" key="2">
    <source>
        <dbReference type="Proteomes" id="UP001386955"/>
    </source>
</evidence>
<comment type="caution">
    <text evidence="1">The sequence shown here is derived from an EMBL/GenBank/DDBJ whole genome shotgun (WGS) entry which is preliminary data.</text>
</comment>
<evidence type="ECO:0000313" key="1">
    <source>
        <dbReference type="EMBL" id="KAK7410522.1"/>
    </source>
</evidence>
<dbReference type="EMBL" id="JAYMYS010000001">
    <property type="protein sequence ID" value="KAK7410522.1"/>
    <property type="molecule type" value="Genomic_DNA"/>
</dbReference>
<organism evidence="1 2">
    <name type="scientific">Psophocarpus tetragonolobus</name>
    <name type="common">Winged bean</name>
    <name type="synonym">Dolichos tetragonolobus</name>
    <dbReference type="NCBI Taxonomy" id="3891"/>
    <lineage>
        <taxon>Eukaryota</taxon>
        <taxon>Viridiplantae</taxon>
        <taxon>Streptophyta</taxon>
        <taxon>Embryophyta</taxon>
        <taxon>Tracheophyta</taxon>
        <taxon>Spermatophyta</taxon>
        <taxon>Magnoliopsida</taxon>
        <taxon>eudicotyledons</taxon>
        <taxon>Gunneridae</taxon>
        <taxon>Pentapetalae</taxon>
        <taxon>rosids</taxon>
        <taxon>fabids</taxon>
        <taxon>Fabales</taxon>
        <taxon>Fabaceae</taxon>
        <taxon>Papilionoideae</taxon>
        <taxon>50 kb inversion clade</taxon>
        <taxon>NPAAA clade</taxon>
        <taxon>indigoferoid/millettioid clade</taxon>
        <taxon>Phaseoleae</taxon>
        <taxon>Psophocarpus</taxon>
    </lineage>
</organism>
<dbReference type="AlphaFoldDB" id="A0AAN9XV55"/>
<sequence>MEGWLFCKRERVIIKVGAWLGSRRESLMVAHGWDVDGEDGRGKIHGVEGRYGGGHRGNDNCANGPDRIDICACNTNDIICSDDLDYS</sequence>
<name>A0AAN9XV55_PSOTE</name>
<dbReference type="Proteomes" id="UP001386955">
    <property type="component" value="Unassembled WGS sequence"/>
</dbReference>
<gene>
    <name evidence="1" type="ORF">VNO78_01363</name>
</gene>
<protein>
    <submittedName>
        <fullName evidence="1">Uncharacterized protein</fullName>
    </submittedName>
</protein>
<accession>A0AAN9XV55</accession>